<dbReference type="Gene3D" id="3.10.20.90">
    <property type="entry name" value="Phosphatidylinositol 3-kinase Catalytic Subunit, Chain A, domain 1"/>
    <property type="match status" value="1"/>
</dbReference>
<feature type="compositionally biased region" description="Basic and acidic residues" evidence="1">
    <location>
        <begin position="358"/>
        <end position="401"/>
    </location>
</feature>
<feature type="region of interest" description="Disordered" evidence="1">
    <location>
        <begin position="92"/>
        <end position="141"/>
    </location>
</feature>
<reference evidence="3 4" key="1">
    <citation type="submission" date="2018-07" db="EMBL/GenBank/DDBJ databases">
        <title>The complete nuclear genome of the prasinophyte Chloropicon primus (CCMP1205).</title>
        <authorList>
            <person name="Pombert J.-F."/>
            <person name="Otis C."/>
            <person name="Turmel M."/>
            <person name="Lemieux C."/>
        </authorList>
    </citation>
    <scope>NUCLEOTIDE SEQUENCE [LARGE SCALE GENOMIC DNA]</scope>
    <source>
        <strain evidence="3 4">CCMP1205</strain>
    </source>
</reference>
<feature type="compositionally biased region" description="Low complexity" evidence="1">
    <location>
        <begin position="44"/>
        <end position="69"/>
    </location>
</feature>
<feature type="region of interest" description="Disordered" evidence="1">
    <location>
        <begin position="358"/>
        <end position="409"/>
    </location>
</feature>
<dbReference type="PANTHER" id="PTHR23322">
    <property type="entry name" value="FAS-ASSOCIATED PROTEIN"/>
    <property type="match status" value="1"/>
</dbReference>
<dbReference type="SUPFAM" id="SSF46934">
    <property type="entry name" value="UBA-like"/>
    <property type="match status" value="1"/>
</dbReference>
<dbReference type="InterPro" id="IPR050730">
    <property type="entry name" value="UBX_domain-protein"/>
</dbReference>
<gene>
    <name evidence="3" type="ORF">A3770_06p41950</name>
</gene>
<dbReference type="InterPro" id="IPR009060">
    <property type="entry name" value="UBA-like_sf"/>
</dbReference>
<proteinExistence type="predicted"/>
<sequence length="498" mass="54916">MEERDEALSTFIAVTGASHEEARESLVTSAWDLQKALNTHLELSQHQHQQTTSNTAGQAQRQQQQSSVAAGLHGGHVIDLADDPMEEVSLQRRVADAAPAAPAPPSSLQTHPLQSRSSRNEREVINLDDDDDANDGNDGDRNYIEEQMLKQALEESLQTVNSGAGAVGFAGIDQVGEEHTGPSSSMVHGAPSTSRLNRDRTAGQFPMMPTRANAGTATNLGQYTTVEEGAGRMEADNHFGVVHDSPHVSHNLQRSNSYSSQEIASQDKNMVDSTMVDAQDAQNEPSSAAVEDIVLPDGVNAEEAKMLEAAMFGIPYQGPVPQAATYRDTISSSSMNPEMRAQRQIRMEQDRAFHASLRADQEKEAAKQRVETEKRRKLQEESDRKKQEQDRKEEMKTRLEAELGTEPTEPAEDIVSVMIRLPDGSRLSRKFLKQSPAKLLFHFVDYTILTEKEDIGMEPGAYKLSTQFPRKVVVATETNTLEDVGLTNRQEALFTEKI</sequence>
<dbReference type="PANTHER" id="PTHR23322:SF93">
    <property type="entry name" value="UBX DOMAIN-CONTAINING PROTEIN 8"/>
    <property type="match status" value="1"/>
</dbReference>
<evidence type="ECO:0000256" key="1">
    <source>
        <dbReference type="SAM" id="MobiDB-lite"/>
    </source>
</evidence>
<dbReference type="EMBL" id="CP031039">
    <property type="protein sequence ID" value="QDZ21677.1"/>
    <property type="molecule type" value="Genomic_DNA"/>
</dbReference>
<feature type="compositionally biased region" description="Acidic residues" evidence="1">
    <location>
        <begin position="126"/>
        <end position="137"/>
    </location>
</feature>
<dbReference type="Proteomes" id="UP000316726">
    <property type="component" value="Chromosome 6"/>
</dbReference>
<evidence type="ECO:0000259" key="2">
    <source>
        <dbReference type="PROSITE" id="PS50033"/>
    </source>
</evidence>
<feature type="region of interest" description="Disordered" evidence="1">
    <location>
        <begin position="175"/>
        <end position="196"/>
    </location>
</feature>
<evidence type="ECO:0000313" key="3">
    <source>
        <dbReference type="EMBL" id="QDZ21677.1"/>
    </source>
</evidence>
<dbReference type="CDD" id="cd14348">
    <property type="entry name" value="UBA_p47"/>
    <property type="match status" value="1"/>
</dbReference>
<dbReference type="SMART" id="SM00166">
    <property type="entry name" value="UBX"/>
    <property type="match status" value="1"/>
</dbReference>
<dbReference type="Gene3D" id="1.10.8.10">
    <property type="entry name" value="DNA helicase RuvA subunit, C-terminal domain"/>
    <property type="match status" value="1"/>
</dbReference>
<keyword evidence="4" id="KW-1185">Reference proteome</keyword>
<accession>A0A5B8MMQ5</accession>
<dbReference type="GO" id="GO:0043130">
    <property type="term" value="F:ubiquitin binding"/>
    <property type="evidence" value="ECO:0007669"/>
    <property type="project" value="TreeGrafter"/>
</dbReference>
<organism evidence="3 4">
    <name type="scientific">Chloropicon primus</name>
    <dbReference type="NCBI Taxonomy" id="1764295"/>
    <lineage>
        <taxon>Eukaryota</taxon>
        <taxon>Viridiplantae</taxon>
        <taxon>Chlorophyta</taxon>
        <taxon>Chloropicophyceae</taxon>
        <taxon>Chloropicales</taxon>
        <taxon>Chloropicaceae</taxon>
        <taxon>Chloropicon</taxon>
    </lineage>
</organism>
<evidence type="ECO:0000313" key="4">
    <source>
        <dbReference type="Proteomes" id="UP000316726"/>
    </source>
</evidence>
<dbReference type="STRING" id="1764295.A0A5B8MMQ5"/>
<dbReference type="InterPro" id="IPR029071">
    <property type="entry name" value="Ubiquitin-like_domsf"/>
</dbReference>
<feature type="region of interest" description="Disordered" evidence="1">
    <location>
        <begin position="42"/>
        <end position="69"/>
    </location>
</feature>
<dbReference type="Pfam" id="PF00789">
    <property type="entry name" value="UBX"/>
    <property type="match status" value="1"/>
</dbReference>
<dbReference type="Pfam" id="PF14555">
    <property type="entry name" value="UBA_4"/>
    <property type="match status" value="1"/>
</dbReference>
<dbReference type="AlphaFoldDB" id="A0A5B8MMQ5"/>
<name>A0A5B8MMQ5_9CHLO</name>
<feature type="domain" description="UBX" evidence="2">
    <location>
        <begin position="410"/>
        <end position="494"/>
    </location>
</feature>
<feature type="compositionally biased region" description="Polar residues" evidence="1">
    <location>
        <begin position="181"/>
        <end position="195"/>
    </location>
</feature>
<dbReference type="PROSITE" id="PS50033">
    <property type="entry name" value="UBX"/>
    <property type="match status" value="1"/>
</dbReference>
<protein>
    <recommendedName>
        <fullName evidence="2">UBX domain-containing protein</fullName>
    </recommendedName>
</protein>
<feature type="compositionally biased region" description="Polar residues" evidence="1">
    <location>
        <begin position="106"/>
        <end position="117"/>
    </location>
</feature>
<dbReference type="SUPFAM" id="SSF54236">
    <property type="entry name" value="Ubiquitin-like"/>
    <property type="match status" value="1"/>
</dbReference>
<dbReference type="OrthoDB" id="1920064at2759"/>
<dbReference type="InterPro" id="IPR001012">
    <property type="entry name" value="UBX_dom"/>
</dbReference>